<accession>A0A450W0J6</accession>
<sequence>MKPSSEKRSDQNWAVRTPSSSTIAKFSITLMPHTHQQQQADAVLANASPVTIQVINVPDTIVIYFLI</sequence>
<organism evidence="1">
    <name type="scientific">Candidatus Kentrum sp. LPFa</name>
    <dbReference type="NCBI Taxonomy" id="2126335"/>
    <lineage>
        <taxon>Bacteria</taxon>
        <taxon>Pseudomonadati</taxon>
        <taxon>Pseudomonadota</taxon>
        <taxon>Gammaproteobacteria</taxon>
        <taxon>Candidatus Kentrum</taxon>
    </lineage>
</organism>
<name>A0A450W0J6_9GAMM</name>
<dbReference type="EMBL" id="CAADFP010000043">
    <property type="protein sequence ID" value="VFK27142.1"/>
    <property type="molecule type" value="Genomic_DNA"/>
</dbReference>
<dbReference type="AlphaFoldDB" id="A0A450W0J6"/>
<protein>
    <submittedName>
        <fullName evidence="1">Uncharacterized protein</fullName>
    </submittedName>
</protein>
<evidence type="ECO:0000313" key="1">
    <source>
        <dbReference type="EMBL" id="VFK10574.1"/>
    </source>
</evidence>
<proteinExistence type="predicted"/>
<gene>
    <name evidence="1" type="ORF">BECKLPF1236A_GA0070988_100406</name>
    <name evidence="2" type="ORF">BECKLPF1236C_GA0070990_100436</name>
</gene>
<reference evidence="1" key="1">
    <citation type="submission" date="2019-02" db="EMBL/GenBank/DDBJ databases">
        <authorList>
            <person name="Gruber-Vodicka R. H."/>
            <person name="Seah K. B. B."/>
        </authorList>
    </citation>
    <scope>NUCLEOTIDE SEQUENCE</scope>
    <source>
        <strain evidence="1">BECK_S312</strain>
        <strain evidence="2">BECK_S426</strain>
    </source>
</reference>
<dbReference type="EMBL" id="CAADFM010000040">
    <property type="protein sequence ID" value="VFK10574.1"/>
    <property type="molecule type" value="Genomic_DNA"/>
</dbReference>
<evidence type="ECO:0000313" key="2">
    <source>
        <dbReference type="EMBL" id="VFK27142.1"/>
    </source>
</evidence>